<accession>A0ABS3RY50</accession>
<dbReference type="EMBL" id="JAGEPF010000018">
    <property type="protein sequence ID" value="MBO2461686.1"/>
    <property type="molecule type" value="Genomic_DNA"/>
</dbReference>
<feature type="region of interest" description="Disordered" evidence="1">
    <location>
        <begin position="1"/>
        <end position="62"/>
    </location>
</feature>
<reference evidence="2 3" key="1">
    <citation type="submission" date="2021-03" db="EMBL/GenBank/DDBJ databases">
        <title>Actinomadura violae sp. nov., isolated from lichen in Thailand.</title>
        <authorList>
            <person name="Kanchanasin P."/>
            <person name="Saeng-In P."/>
            <person name="Phongsopitanun W."/>
            <person name="Yuki M."/>
            <person name="Kudo T."/>
            <person name="Ohkuma M."/>
            <person name="Tanasupawat S."/>
        </authorList>
    </citation>
    <scope>NUCLEOTIDE SEQUENCE [LARGE SCALE GENOMIC DNA]</scope>
    <source>
        <strain evidence="2 3">LCR2-06</strain>
    </source>
</reference>
<sequence length="166" mass="17724">MAERKTKAATAKAADEEATVDPQSEDPQPGDVVPSEAEPSNAAPLEAPESKPRRLGHPESSTDFVAANAALMLPPGARHVRLHDLAGNDIDPETLYEFPAAESPSHMATVPRQVLREFTYPEASTPTSQLFYPAGAVVPVQQALKVRDALRAVAEEPEPEPRASAI</sequence>
<gene>
    <name evidence="2" type="ORF">J4709_29365</name>
</gene>
<keyword evidence="3" id="KW-1185">Reference proteome</keyword>
<dbReference type="Proteomes" id="UP000680206">
    <property type="component" value="Unassembled WGS sequence"/>
</dbReference>
<proteinExistence type="predicted"/>
<evidence type="ECO:0000256" key="1">
    <source>
        <dbReference type="SAM" id="MobiDB-lite"/>
    </source>
</evidence>
<protein>
    <submittedName>
        <fullName evidence="2">Uncharacterized protein</fullName>
    </submittedName>
</protein>
<dbReference type="RefSeq" id="WP_208245134.1">
    <property type="nucleotide sequence ID" value="NZ_JAGEPF010000018.1"/>
</dbReference>
<evidence type="ECO:0000313" key="2">
    <source>
        <dbReference type="EMBL" id="MBO2461686.1"/>
    </source>
</evidence>
<name>A0ABS3RY50_9ACTN</name>
<comment type="caution">
    <text evidence="2">The sequence shown here is derived from an EMBL/GenBank/DDBJ whole genome shotgun (WGS) entry which is preliminary data.</text>
</comment>
<organism evidence="2 3">
    <name type="scientific">Actinomadura violacea</name>
    <dbReference type="NCBI Taxonomy" id="2819934"/>
    <lineage>
        <taxon>Bacteria</taxon>
        <taxon>Bacillati</taxon>
        <taxon>Actinomycetota</taxon>
        <taxon>Actinomycetes</taxon>
        <taxon>Streptosporangiales</taxon>
        <taxon>Thermomonosporaceae</taxon>
        <taxon>Actinomadura</taxon>
    </lineage>
</organism>
<evidence type="ECO:0000313" key="3">
    <source>
        <dbReference type="Proteomes" id="UP000680206"/>
    </source>
</evidence>